<dbReference type="EC" id="3.4.24.-" evidence="6"/>
<sequence>MSESSSTSSTKDALMQSHRNCISFIKKQLEDPLIAYMLGEIERIGCPLPNPFFRCERCLHTSTDKPKFTAAYILGSFDNNNNSLDKNQQNDDDNDIISTEYYFGKPGVLLCEDVMDRYSKADDKTVVLHELIHAFDDCRAMVNWKSCEQMACAEIRASSLSGECGFMYETKRGNMGLRGQFMNCVKRRATLSLNHSSVCQGENNAKTVEQMFQKCFNDTEPFIKRI</sequence>
<evidence type="ECO:0000256" key="3">
    <source>
        <dbReference type="ARBA" id="ARBA00022723"/>
    </source>
</evidence>
<protein>
    <recommendedName>
        <fullName evidence="6">Mitochondrial inner membrane protease ATP23</fullName>
        <ecNumber evidence="6">3.4.24.-</ecNumber>
    </recommendedName>
</protein>
<gene>
    <name evidence="7" type="ORF">C9374_005531</name>
</gene>
<reference evidence="7 8" key="1">
    <citation type="journal article" date="2018" name="BMC Genomics">
        <title>The genome of Naegleria lovaniensis, the basis for a comparative approach to unravel pathogenicity factors of the human pathogenic amoeba N. fowleri.</title>
        <authorList>
            <person name="Liechti N."/>
            <person name="Schurch N."/>
            <person name="Bruggmann R."/>
            <person name="Wittwer M."/>
        </authorList>
    </citation>
    <scope>NUCLEOTIDE SEQUENCE [LARGE SCALE GENOMIC DNA]</scope>
    <source>
        <strain evidence="7 8">ATCC 30569</strain>
    </source>
</reference>
<evidence type="ECO:0000313" key="7">
    <source>
        <dbReference type="EMBL" id="KAG2382329.1"/>
    </source>
</evidence>
<name>A0AA88GNJ6_NAELO</name>
<keyword evidence="5 6" id="KW-0482">Metalloprotease</keyword>
<comment type="caution">
    <text evidence="7">The sequence shown here is derived from an EMBL/GenBank/DDBJ whole genome shotgun (WGS) entry which is preliminary data.</text>
</comment>
<dbReference type="GeneID" id="68097986"/>
<keyword evidence="2 6" id="KW-0645">Protease</keyword>
<keyword evidence="3 6" id="KW-0479">Metal-binding</keyword>
<dbReference type="PANTHER" id="PTHR21711">
    <property type="entry name" value="MITOCHONDRIAL INNER MEMBRANE PROTEASE"/>
    <property type="match status" value="1"/>
</dbReference>
<dbReference type="GO" id="GO:0033615">
    <property type="term" value="P:mitochondrial proton-transporting ATP synthase complex assembly"/>
    <property type="evidence" value="ECO:0007669"/>
    <property type="project" value="TreeGrafter"/>
</dbReference>
<dbReference type="RefSeq" id="XP_044548008.1">
    <property type="nucleotide sequence ID" value="XM_044695292.1"/>
</dbReference>
<comment type="similarity">
    <text evidence="1 6">Belongs to the peptidase M76 family.</text>
</comment>
<dbReference type="GO" id="GO:0004222">
    <property type="term" value="F:metalloendopeptidase activity"/>
    <property type="evidence" value="ECO:0007669"/>
    <property type="project" value="InterPro"/>
</dbReference>
<evidence type="ECO:0000256" key="1">
    <source>
        <dbReference type="ARBA" id="ARBA00009915"/>
    </source>
</evidence>
<dbReference type="GO" id="GO:0034982">
    <property type="term" value="P:mitochondrial protein processing"/>
    <property type="evidence" value="ECO:0007669"/>
    <property type="project" value="TreeGrafter"/>
</dbReference>
<dbReference type="GO" id="GO:0046872">
    <property type="term" value="F:metal ion binding"/>
    <property type="evidence" value="ECO:0007669"/>
    <property type="project" value="UniProtKB-KW"/>
</dbReference>
<evidence type="ECO:0000256" key="2">
    <source>
        <dbReference type="ARBA" id="ARBA00022670"/>
    </source>
</evidence>
<dbReference type="PANTHER" id="PTHR21711:SF0">
    <property type="entry name" value="MITOCHONDRIAL INNER MEMBRANE PROTEASE ATP23 HOMOLOG"/>
    <property type="match status" value="1"/>
</dbReference>
<evidence type="ECO:0000313" key="8">
    <source>
        <dbReference type="Proteomes" id="UP000816034"/>
    </source>
</evidence>
<dbReference type="AlphaFoldDB" id="A0AA88GNJ6"/>
<proteinExistence type="inferred from homology"/>
<evidence type="ECO:0000256" key="4">
    <source>
        <dbReference type="ARBA" id="ARBA00022801"/>
    </source>
</evidence>
<dbReference type="Proteomes" id="UP000816034">
    <property type="component" value="Unassembled WGS sequence"/>
</dbReference>
<dbReference type="InterPro" id="IPR019165">
    <property type="entry name" value="Peptidase_M76_ATP23"/>
</dbReference>
<accession>A0AA88GNJ6</accession>
<dbReference type="GO" id="GO:0005739">
    <property type="term" value="C:mitochondrion"/>
    <property type="evidence" value="ECO:0007669"/>
    <property type="project" value="GOC"/>
</dbReference>
<keyword evidence="4 6" id="KW-0378">Hydrolase</keyword>
<evidence type="ECO:0000256" key="5">
    <source>
        <dbReference type="ARBA" id="ARBA00023049"/>
    </source>
</evidence>
<dbReference type="Pfam" id="PF09768">
    <property type="entry name" value="Peptidase_M76"/>
    <property type="match status" value="1"/>
</dbReference>
<keyword evidence="8" id="KW-1185">Reference proteome</keyword>
<organism evidence="7 8">
    <name type="scientific">Naegleria lovaniensis</name>
    <name type="common">Amoeba</name>
    <dbReference type="NCBI Taxonomy" id="51637"/>
    <lineage>
        <taxon>Eukaryota</taxon>
        <taxon>Discoba</taxon>
        <taxon>Heterolobosea</taxon>
        <taxon>Tetramitia</taxon>
        <taxon>Eutetramitia</taxon>
        <taxon>Vahlkampfiidae</taxon>
        <taxon>Naegleria</taxon>
    </lineage>
</organism>
<dbReference type="EMBL" id="PYSW02000024">
    <property type="protein sequence ID" value="KAG2382329.1"/>
    <property type="molecule type" value="Genomic_DNA"/>
</dbReference>
<evidence type="ECO:0000256" key="6">
    <source>
        <dbReference type="RuleBase" id="RU364057"/>
    </source>
</evidence>